<feature type="compositionally biased region" description="Basic and acidic residues" evidence="1">
    <location>
        <begin position="203"/>
        <end position="233"/>
    </location>
</feature>
<name>A0A8H6J0U5_9PEZI</name>
<organism evidence="2 3">
    <name type="scientific">Colletotrichum sojae</name>
    <dbReference type="NCBI Taxonomy" id="2175907"/>
    <lineage>
        <taxon>Eukaryota</taxon>
        <taxon>Fungi</taxon>
        <taxon>Dikarya</taxon>
        <taxon>Ascomycota</taxon>
        <taxon>Pezizomycotina</taxon>
        <taxon>Sordariomycetes</taxon>
        <taxon>Hypocreomycetidae</taxon>
        <taxon>Glomerellales</taxon>
        <taxon>Glomerellaceae</taxon>
        <taxon>Colletotrichum</taxon>
        <taxon>Colletotrichum orchidearum species complex</taxon>
    </lineage>
</organism>
<dbReference type="AlphaFoldDB" id="A0A8H6J0U5"/>
<proteinExistence type="predicted"/>
<feature type="compositionally biased region" description="Polar residues" evidence="1">
    <location>
        <begin position="266"/>
        <end position="287"/>
    </location>
</feature>
<evidence type="ECO:0000313" key="3">
    <source>
        <dbReference type="Proteomes" id="UP000652219"/>
    </source>
</evidence>
<feature type="compositionally biased region" description="Basic and acidic residues" evidence="1">
    <location>
        <begin position="292"/>
        <end position="306"/>
    </location>
</feature>
<evidence type="ECO:0000256" key="1">
    <source>
        <dbReference type="SAM" id="MobiDB-lite"/>
    </source>
</evidence>
<dbReference type="EMBL" id="WIGN01000219">
    <property type="protein sequence ID" value="KAF6804060.1"/>
    <property type="molecule type" value="Genomic_DNA"/>
</dbReference>
<keyword evidence="3" id="KW-1185">Reference proteome</keyword>
<feature type="region of interest" description="Disordered" evidence="1">
    <location>
        <begin position="172"/>
        <end position="365"/>
    </location>
</feature>
<protein>
    <submittedName>
        <fullName evidence="2">Uncharacterized protein</fullName>
    </submittedName>
</protein>
<gene>
    <name evidence="2" type="ORF">CSOJ01_10448</name>
</gene>
<reference evidence="2 3" key="1">
    <citation type="journal article" date="2020" name="Phytopathology">
        <title>Genome Sequence Resources of Colletotrichum truncatum, C. plurivorum, C. musicola, and C. sojae: Four Species Pathogenic to Soybean (Glycine max).</title>
        <authorList>
            <person name="Rogerio F."/>
            <person name="Boufleur T.R."/>
            <person name="Ciampi-Guillardi M."/>
            <person name="Sukno S.A."/>
            <person name="Thon M.R."/>
            <person name="Massola Junior N.S."/>
            <person name="Baroncelli R."/>
        </authorList>
    </citation>
    <scope>NUCLEOTIDE SEQUENCE [LARGE SCALE GENOMIC DNA]</scope>
    <source>
        <strain evidence="2 3">LFN0009</strain>
    </source>
</reference>
<feature type="region of interest" description="Disordered" evidence="1">
    <location>
        <begin position="123"/>
        <end position="155"/>
    </location>
</feature>
<accession>A0A8H6J0U5</accession>
<feature type="compositionally biased region" description="Pro residues" evidence="1">
    <location>
        <begin position="189"/>
        <end position="202"/>
    </location>
</feature>
<comment type="caution">
    <text evidence="2">The sequence shown here is derived from an EMBL/GenBank/DDBJ whole genome shotgun (WGS) entry which is preliminary data.</text>
</comment>
<sequence>MCYGILQYQCSHSARARINCRQTWRKRTGWFCYPIVRLICGPGPEQPCDEIRPDKYWWVANSCKECRKAEENDSNTKGRIHDRYRSRLTHEELQRSRRRVEEERRLEEMERNMYRDDRIKYQQMKRAAKEEARNNGNGNGNGNNSNTAAATDNNNTALPIMPSFAHVPLGDRYGQAGYHQPSQIANSYAPPPALDKPLPVLPEDPHSEDRQDDPVVKDKKQWWKHLPPAEDLRALQSGRIPGHDGAQGKQTDDGRNPYRPYENEIASRNLTQPRLNRETPSSSSAQRSPPIADRRGKPLEPLKDPRLSQQTPVKAPGKTPERKGLKRLLSSATRSDSRSEARTESMASESSSFVCQDSRAVERGY</sequence>
<dbReference type="Proteomes" id="UP000652219">
    <property type="component" value="Unassembled WGS sequence"/>
</dbReference>
<evidence type="ECO:0000313" key="2">
    <source>
        <dbReference type="EMBL" id="KAF6804060.1"/>
    </source>
</evidence>
<feature type="compositionally biased region" description="Polar residues" evidence="1">
    <location>
        <begin position="345"/>
        <end position="355"/>
    </location>
</feature>
<feature type="compositionally biased region" description="Low complexity" evidence="1">
    <location>
        <begin position="142"/>
        <end position="155"/>
    </location>
</feature>